<keyword evidence="2" id="KW-0472">Membrane</keyword>
<sequence length="257" mass="29799">MPSTEFLLYLVIVIFAIFMIMNYYKDGAQAQAPAPTVQYKYIPVYRSSDDDNKSTSSGRSNGSGKSRQPSNGRRPQGSRCRNPSGCAQYGRCICNEDIDIDVHNDNHSDPEGPMIPHPPFDPLRKFDHDALNDDFTPPFRRSYYDEYNYRLHPGLYPTYTRGPPGRFRKVGVLVAEGVTSNDKYKFLLLMGRQKYNNRDYEYFATSADSDQRLKFYIETRGKEINHDDIVKIPELEGYTYKFREDQDLSPRYDPYIV</sequence>
<dbReference type="Proteomes" id="UP000594342">
    <property type="component" value="Unassembled WGS sequence"/>
</dbReference>
<gene>
    <name evidence="3" type="ORF">YASMINEVIRUS_455</name>
</gene>
<evidence type="ECO:0000256" key="2">
    <source>
        <dbReference type="SAM" id="Phobius"/>
    </source>
</evidence>
<keyword evidence="2" id="KW-0812">Transmembrane</keyword>
<feature type="region of interest" description="Disordered" evidence="1">
    <location>
        <begin position="48"/>
        <end position="84"/>
    </location>
</feature>
<name>A0A5K0U994_9VIRU</name>
<evidence type="ECO:0000313" key="3">
    <source>
        <dbReference type="EMBL" id="VBB17992.1"/>
    </source>
</evidence>
<keyword evidence="2" id="KW-1133">Transmembrane helix</keyword>
<protein>
    <submittedName>
        <fullName evidence="3">Uncharacterized protein</fullName>
    </submittedName>
</protein>
<keyword evidence="4" id="KW-1185">Reference proteome</keyword>
<evidence type="ECO:0000313" key="4">
    <source>
        <dbReference type="Proteomes" id="UP000594342"/>
    </source>
</evidence>
<organism evidence="3 4">
    <name type="scientific">Yasminevirus sp. GU-2018</name>
    <dbReference type="NCBI Taxonomy" id="2420051"/>
    <lineage>
        <taxon>Viruses</taxon>
        <taxon>Varidnaviria</taxon>
        <taxon>Bamfordvirae</taxon>
        <taxon>Nucleocytoviricota</taxon>
        <taxon>Megaviricetes</taxon>
        <taxon>Imitervirales</taxon>
        <taxon>Mimiviridae</taxon>
        <taxon>Klosneuvirinae</taxon>
        <taxon>Yasminevirus</taxon>
        <taxon>Yasminevirus saudimassiliense</taxon>
    </lineage>
</organism>
<comment type="caution">
    <text evidence="3">The sequence shown here is derived from an EMBL/GenBank/DDBJ whole genome shotgun (WGS) entry which is preliminary data.</text>
</comment>
<dbReference type="InterPro" id="IPR043929">
    <property type="entry name" value="DUF5755"/>
</dbReference>
<accession>A0A5K0U994</accession>
<feature type="transmembrane region" description="Helical" evidence="2">
    <location>
        <begin position="6"/>
        <end position="24"/>
    </location>
</feature>
<feature type="compositionally biased region" description="Low complexity" evidence="1">
    <location>
        <begin position="54"/>
        <end position="67"/>
    </location>
</feature>
<proteinExistence type="predicted"/>
<evidence type="ECO:0000256" key="1">
    <source>
        <dbReference type="SAM" id="MobiDB-lite"/>
    </source>
</evidence>
<dbReference type="EMBL" id="UPSH01000001">
    <property type="protein sequence ID" value="VBB17992.1"/>
    <property type="molecule type" value="Genomic_DNA"/>
</dbReference>
<dbReference type="Pfam" id="PF19059">
    <property type="entry name" value="DUF5755"/>
    <property type="match status" value="1"/>
</dbReference>
<reference evidence="3 4" key="1">
    <citation type="submission" date="2018-10" db="EMBL/GenBank/DDBJ databases">
        <authorList>
            <consortium name="IHU Genomes"/>
        </authorList>
    </citation>
    <scope>NUCLEOTIDE SEQUENCE [LARGE SCALE GENOMIC DNA]</scope>
    <source>
        <strain evidence="3 4">A1</strain>
    </source>
</reference>